<reference evidence="2 3" key="1">
    <citation type="submission" date="2016-10" db="EMBL/GenBank/DDBJ databases">
        <authorList>
            <person name="de Groot N.N."/>
        </authorList>
    </citation>
    <scope>NUCLEOTIDE SEQUENCE [LARGE SCALE GENOMIC DNA]</scope>
    <source>
        <strain evidence="2 3">CGMCC 1.9157</strain>
    </source>
</reference>
<dbReference type="OrthoDB" id="344729at2"/>
<protein>
    <recommendedName>
        <fullName evidence="4">YHS domain-containing protein</fullName>
    </recommendedName>
</protein>
<evidence type="ECO:0008006" key="4">
    <source>
        <dbReference type="Google" id="ProtNLM"/>
    </source>
</evidence>
<keyword evidence="1" id="KW-0732">Signal</keyword>
<feature type="signal peptide" evidence="1">
    <location>
        <begin position="1"/>
        <end position="23"/>
    </location>
</feature>
<dbReference type="Proteomes" id="UP000199236">
    <property type="component" value="Unassembled WGS sequence"/>
</dbReference>
<dbReference type="NCBIfam" id="NF041384">
    <property type="entry name" value="YHS_seleno_dom"/>
    <property type="match status" value="1"/>
</dbReference>
<evidence type="ECO:0000313" key="3">
    <source>
        <dbReference type="Proteomes" id="UP000199236"/>
    </source>
</evidence>
<proteinExistence type="predicted"/>
<evidence type="ECO:0000313" key="2">
    <source>
        <dbReference type="EMBL" id="SFO51708.1"/>
    </source>
</evidence>
<accession>A0A1I5HTP6</accession>
<evidence type="ECO:0000256" key="1">
    <source>
        <dbReference type="SAM" id="SignalP"/>
    </source>
</evidence>
<keyword evidence="3" id="KW-1185">Reference proteome</keyword>
<organism evidence="2 3">
    <name type="scientific">Cohaesibacter marisflavi</name>
    <dbReference type="NCBI Taxonomy" id="655353"/>
    <lineage>
        <taxon>Bacteria</taxon>
        <taxon>Pseudomonadati</taxon>
        <taxon>Pseudomonadota</taxon>
        <taxon>Alphaproteobacteria</taxon>
        <taxon>Hyphomicrobiales</taxon>
        <taxon>Cohaesibacteraceae</taxon>
    </lineage>
</organism>
<dbReference type="EMBL" id="FOVR01000007">
    <property type="protein sequence ID" value="SFO51708.1"/>
    <property type="molecule type" value="Genomic_DNA"/>
</dbReference>
<feature type="chain" id="PRO_5011733843" description="YHS domain-containing protein" evidence="1">
    <location>
        <begin position="24"/>
        <end position="156"/>
    </location>
</feature>
<sequence>MRLLLILLALVFSATGMSSTAEASAQSRRIVTDSRSGYAIYGYDPVAYFTEHSAVLGLREHEYVWNGVSWIFSTRANKAVFMQNPDVYAPQYGGHGALAMARGYASDSNPNVWAIYRNRLFLFYSYTARAAWAEAVDLHVERADGEWPAIEGTLSR</sequence>
<dbReference type="RefSeq" id="WP_090073364.1">
    <property type="nucleotide sequence ID" value="NZ_FOVR01000007.1"/>
</dbReference>
<dbReference type="STRING" id="655353.SAMN04488056_107128"/>
<dbReference type="AlphaFoldDB" id="A0A1I5HTP6"/>
<name>A0A1I5HTP6_9HYPH</name>
<gene>
    <name evidence="2" type="ORF">SAMN04488056_107128</name>
</gene>